<dbReference type="InterPro" id="IPR016024">
    <property type="entry name" value="ARM-type_fold"/>
</dbReference>
<comment type="caution">
    <text evidence="1">The sequence shown here is derived from an EMBL/GenBank/DDBJ whole genome shotgun (WGS) entry which is preliminary data.</text>
</comment>
<organism evidence="1 2">
    <name type="scientific">Plantibacter flavus</name>
    <dbReference type="NCBI Taxonomy" id="150123"/>
    <lineage>
        <taxon>Bacteria</taxon>
        <taxon>Bacillati</taxon>
        <taxon>Actinomycetota</taxon>
        <taxon>Actinomycetes</taxon>
        <taxon>Micrococcales</taxon>
        <taxon>Microbacteriaceae</taxon>
        <taxon>Plantibacter</taxon>
    </lineage>
</organism>
<proteinExistence type="predicted"/>
<evidence type="ECO:0000313" key="2">
    <source>
        <dbReference type="Proteomes" id="UP000266915"/>
    </source>
</evidence>
<dbReference type="AlphaFoldDB" id="A0A3N2BYC9"/>
<keyword evidence="2" id="KW-1185">Reference proteome</keyword>
<dbReference type="SUPFAM" id="SSF48371">
    <property type="entry name" value="ARM repeat"/>
    <property type="match status" value="1"/>
</dbReference>
<protein>
    <submittedName>
        <fullName evidence="1">DNA alkylation repair enzyme</fullName>
    </submittedName>
</protein>
<accession>A0A3N2BYC9</accession>
<dbReference type="Proteomes" id="UP000266915">
    <property type="component" value="Unassembled WGS sequence"/>
</dbReference>
<sequence length="202" mass="21818">MSAAGEFIDAALQYEGDGYRAADVAERLGDGLRSYGSSVGAVRGTVRDALRKFRGLDRDELAALASELWAVPVFERRLAAIVLLQSSVPVLKHTDLTRIEGFVRAGRVPELADPLAADVIGPLLERLDGTARMKAETVLDRWMQDEPWLRRAALLAPIRELGAGGGDVDRATRRLAVALDGLQRSAPIAVVEPAVERLRAAL</sequence>
<dbReference type="RefSeq" id="WP_085514258.1">
    <property type="nucleotide sequence ID" value="NZ_FXAP01000008.1"/>
</dbReference>
<gene>
    <name evidence="1" type="ORF">EDD42_0288</name>
</gene>
<reference evidence="1 2" key="1">
    <citation type="submission" date="2018-11" db="EMBL/GenBank/DDBJ databases">
        <title>Sequencing the genomes of 1000 actinobacteria strains.</title>
        <authorList>
            <person name="Klenk H.-P."/>
        </authorList>
    </citation>
    <scope>NUCLEOTIDE SEQUENCE [LARGE SCALE GENOMIC DNA]</scope>
    <source>
        <strain evidence="1 2">DSM 14012</strain>
    </source>
</reference>
<dbReference type="Pfam" id="PF08713">
    <property type="entry name" value="DNA_alkylation"/>
    <property type="match status" value="1"/>
</dbReference>
<dbReference type="Gene3D" id="1.25.10.90">
    <property type="match status" value="1"/>
</dbReference>
<name>A0A3N2BYC9_9MICO</name>
<dbReference type="EMBL" id="RKHL01000001">
    <property type="protein sequence ID" value="ROR80251.1"/>
    <property type="molecule type" value="Genomic_DNA"/>
</dbReference>
<evidence type="ECO:0000313" key="1">
    <source>
        <dbReference type="EMBL" id="ROR80251.1"/>
    </source>
</evidence>
<dbReference type="InterPro" id="IPR014825">
    <property type="entry name" value="DNA_alkylation"/>
</dbReference>